<evidence type="ECO:0000256" key="2">
    <source>
        <dbReference type="PROSITE-ProRule" id="PRU00259"/>
    </source>
</evidence>
<dbReference type="InterPro" id="IPR016024">
    <property type="entry name" value="ARM-type_fold"/>
</dbReference>
<dbReference type="InterPro" id="IPR024931">
    <property type="entry name" value="Importin_alpha"/>
</dbReference>
<dbReference type="Pfam" id="PF00514">
    <property type="entry name" value="Arm"/>
    <property type="match status" value="3"/>
</dbReference>
<dbReference type="EMBL" id="LSMT01000726">
    <property type="protein sequence ID" value="PFX14809.1"/>
    <property type="molecule type" value="Genomic_DNA"/>
</dbReference>
<evidence type="ECO:0000256" key="3">
    <source>
        <dbReference type="PROSITE-ProRule" id="PRU00561"/>
    </source>
</evidence>
<organism evidence="6 7">
    <name type="scientific">Stylophora pistillata</name>
    <name type="common">Smooth cauliflower coral</name>
    <dbReference type="NCBI Taxonomy" id="50429"/>
    <lineage>
        <taxon>Eukaryota</taxon>
        <taxon>Metazoa</taxon>
        <taxon>Cnidaria</taxon>
        <taxon>Anthozoa</taxon>
        <taxon>Hexacorallia</taxon>
        <taxon>Scleractinia</taxon>
        <taxon>Astrocoeniina</taxon>
        <taxon>Pocilloporidae</taxon>
        <taxon>Stylophora</taxon>
    </lineage>
</organism>
<dbReference type="OrthoDB" id="21522at2759"/>
<dbReference type="InterPro" id="IPR011989">
    <property type="entry name" value="ARM-like"/>
</dbReference>
<evidence type="ECO:0000313" key="6">
    <source>
        <dbReference type="EMBL" id="PFX14809.1"/>
    </source>
</evidence>
<evidence type="ECO:0000256" key="1">
    <source>
        <dbReference type="PIRNR" id="PIRNR005673"/>
    </source>
</evidence>
<dbReference type="PANTHER" id="PTHR16356">
    <property type="entry name" value="TRANSMEMBRANE AND COILED-COIL DOMAIN-CONTAINING PROTEIN 6 TMCO6"/>
    <property type="match status" value="1"/>
</dbReference>
<feature type="repeat" description="ARM" evidence="2">
    <location>
        <begin position="184"/>
        <end position="216"/>
    </location>
</feature>
<sequence>MDRRDQYKTSGVSVESQRSKRRDQEAGIRKEKREKLLSAKRVRFSEVESDCEVEDFTTEQVRELARAIQKSNEINLKNLKSLRKAFAQGSELINVFLGVENSMRALVGHLTGNNSQLQHEAAWCITNLATGAHEDTMKVLKASAPYLITYLSGQNVQLQDQCAWALGNFSGDSQECRDILRAQGIIVPMVNLLKSPISTVVQSAAFALSNLARGDQVVAEELLQAGIVPLITNLLTPGNSSTDVASEVAWVLSYLTSKPVCVLSIVSGGIIDILVQFLSSLAQQTQLDSQAVTPMLRSLGNIVSGPDEYGIQAMRSGKLVGAMTSFLQSVHRHIKKESLWVLSNLTAGPTEHIDVFVQAGILPLFMDLMSSTYDIKKEASICLCNIAHQGPEYLKNVLDAGAMESFINIMKSPDQDTVITGLQFIEMSLRNFPASKDLFEAGEGVACLEALEYNCNETICQYANELLDTYFMEGGPEEGDLGGEAENGENDVLSWRCQDSEMTT</sequence>
<evidence type="ECO:0000259" key="5">
    <source>
        <dbReference type="PROSITE" id="PS51214"/>
    </source>
</evidence>
<proteinExistence type="inferred from homology"/>
<name>A0A2B4RDC7_STYPI</name>
<evidence type="ECO:0000256" key="4">
    <source>
        <dbReference type="SAM" id="MobiDB-lite"/>
    </source>
</evidence>
<reference evidence="7" key="1">
    <citation type="journal article" date="2017" name="bioRxiv">
        <title>Comparative analysis of the genomes of Stylophora pistillata and Acropora digitifera provides evidence for extensive differences between species of corals.</title>
        <authorList>
            <person name="Voolstra C.R."/>
            <person name="Li Y."/>
            <person name="Liew Y.J."/>
            <person name="Baumgarten S."/>
            <person name="Zoccola D."/>
            <person name="Flot J.-F."/>
            <person name="Tambutte S."/>
            <person name="Allemand D."/>
            <person name="Aranda M."/>
        </authorList>
    </citation>
    <scope>NUCLEOTIDE SEQUENCE [LARGE SCALE GENOMIC DNA]</scope>
</reference>
<comment type="caution">
    <text evidence="6">The sequence shown here is derived from an EMBL/GenBank/DDBJ whole genome shotgun (WGS) entry which is preliminary data.</text>
</comment>
<dbReference type="GO" id="GO:0006606">
    <property type="term" value="P:protein import into nucleus"/>
    <property type="evidence" value="ECO:0007669"/>
    <property type="project" value="InterPro"/>
</dbReference>
<dbReference type="InterPro" id="IPR000225">
    <property type="entry name" value="Armadillo"/>
</dbReference>
<evidence type="ECO:0000313" key="7">
    <source>
        <dbReference type="Proteomes" id="UP000225706"/>
    </source>
</evidence>
<dbReference type="PANTHER" id="PTHR16356:SF1">
    <property type="entry name" value="TRANSMEMBRANE AND COILED-COIL DOMAIN-CONTAINING PROTEIN 6"/>
    <property type="match status" value="1"/>
</dbReference>
<dbReference type="GO" id="GO:0005737">
    <property type="term" value="C:cytoplasm"/>
    <property type="evidence" value="ECO:0007669"/>
    <property type="project" value="InterPro"/>
</dbReference>
<feature type="domain" description="IBB" evidence="5">
    <location>
        <begin position="1"/>
        <end position="50"/>
    </location>
</feature>
<dbReference type="GO" id="GO:0061608">
    <property type="term" value="F:nuclear import signal receptor activity"/>
    <property type="evidence" value="ECO:0007669"/>
    <property type="project" value="InterPro"/>
</dbReference>
<protein>
    <recommendedName>
        <fullName evidence="1">Importin subunit alpha</fullName>
    </recommendedName>
</protein>
<dbReference type="PROSITE" id="PS51214">
    <property type="entry name" value="IBB"/>
    <property type="match status" value="1"/>
</dbReference>
<dbReference type="SUPFAM" id="SSF48371">
    <property type="entry name" value="ARM repeat"/>
    <property type="match status" value="1"/>
</dbReference>
<dbReference type="PIRSF" id="PIRSF005673">
    <property type="entry name" value="Importin_alpha"/>
    <property type="match status" value="1"/>
</dbReference>
<dbReference type="Proteomes" id="UP000225706">
    <property type="component" value="Unassembled WGS sequence"/>
</dbReference>
<dbReference type="InterPro" id="IPR002652">
    <property type="entry name" value="Importin-a_IBB"/>
</dbReference>
<feature type="region of interest" description="Disordered" evidence="4">
    <location>
        <begin position="1"/>
        <end position="30"/>
    </location>
</feature>
<accession>A0A2B4RDC7</accession>
<dbReference type="STRING" id="50429.A0A2B4RDC7"/>
<comment type="similarity">
    <text evidence="1">Belongs to the importin alpha family.</text>
</comment>
<dbReference type="Gene3D" id="1.25.10.10">
    <property type="entry name" value="Leucine-rich Repeat Variant"/>
    <property type="match status" value="1"/>
</dbReference>
<dbReference type="SMART" id="SM00185">
    <property type="entry name" value="ARM"/>
    <property type="match status" value="7"/>
</dbReference>
<dbReference type="PROSITE" id="PS50176">
    <property type="entry name" value="ARM_REPEAT"/>
    <property type="match status" value="1"/>
</dbReference>
<keyword evidence="1 3" id="KW-0813">Transport</keyword>
<gene>
    <name evidence="6" type="ORF">AWC38_SpisGene21007</name>
</gene>
<keyword evidence="7" id="KW-1185">Reference proteome</keyword>
<dbReference type="AlphaFoldDB" id="A0A2B4RDC7"/>
<keyword evidence="1" id="KW-0653">Protein transport</keyword>